<dbReference type="Pfam" id="PF00117">
    <property type="entry name" value="GATase"/>
    <property type="match status" value="1"/>
</dbReference>
<dbReference type="PANTHER" id="PTHR42701">
    <property type="entry name" value="IMIDAZOLE GLYCEROL PHOSPHATE SYNTHASE SUBUNIT HISH"/>
    <property type="match status" value="1"/>
</dbReference>
<evidence type="ECO:0000256" key="8">
    <source>
        <dbReference type="ARBA" id="ARBA00047838"/>
    </source>
</evidence>
<gene>
    <name evidence="11" type="ORF">ALOHA_HF4000097M14ctg1g37</name>
</gene>
<comment type="catalytic activity">
    <reaction evidence="8">
        <text>5-[(5-phospho-1-deoxy-D-ribulos-1-ylimino)methylamino]-1-(5-phospho-beta-D-ribosyl)imidazole-4-carboxamide + L-glutamine = D-erythro-1-(imidazol-4-yl)glycerol 3-phosphate + 5-amino-1-(5-phospho-beta-D-ribosyl)imidazole-4-carboxamide + L-glutamate + H(+)</text>
        <dbReference type="Rhea" id="RHEA:24793"/>
        <dbReference type="ChEBI" id="CHEBI:15378"/>
        <dbReference type="ChEBI" id="CHEBI:29985"/>
        <dbReference type="ChEBI" id="CHEBI:58278"/>
        <dbReference type="ChEBI" id="CHEBI:58359"/>
        <dbReference type="ChEBI" id="CHEBI:58475"/>
        <dbReference type="ChEBI" id="CHEBI:58525"/>
        <dbReference type="EC" id="4.3.2.10"/>
    </reaction>
</comment>
<keyword evidence="3" id="KW-0028">Amino-acid biosynthesis</keyword>
<dbReference type="InterPro" id="IPR017926">
    <property type="entry name" value="GATASE"/>
</dbReference>
<evidence type="ECO:0000256" key="6">
    <source>
        <dbReference type="ARBA" id="ARBA00023102"/>
    </source>
</evidence>
<feature type="domain" description="Glutamine amidotransferase" evidence="10">
    <location>
        <begin position="5"/>
        <end position="209"/>
    </location>
</feature>
<keyword evidence="6" id="KW-0368">Histidine biosynthesis</keyword>
<dbReference type="GO" id="GO:0004359">
    <property type="term" value="F:glutaminase activity"/>
    <property type="evidence" value="ECO:0007669"/>
    <property type="project" value="UniProtKB-EC"/>
</dbReference>
<evidence type="ECO:0000256" key="4">
    <source>
        <dbReference type="ARBA" id="ARBA00022801"/>
    </source>
</evidence>
<evidence type="ECO:0000256" key="1">
    <source>
        <dbReference type="ARBA" id="ARBA00005091"/>
    </source>
</evidence>
<dbReference type="CDD" id="cd01748">
    <property type="entry name" value="GATase1_IGP_Synthase"/>
    <property type="match status" value="1"/>
</dbReference>
<dbReference type="InterPro" id="IPR029062">
    <property type="entry name" value="Class_I_gatase-like"/>
</dbReference>
<dbReference type="Gene3D" id="3.40.50.880">
    <property type="match status" value="1"/>
</dbReference>
<protein>
    <submittedName>
        <fullName evidence="11">Putative glutamine amidotransferase class-I</fullName>
    </submittedName>
</protein>
<dbReference type="PANTHER" id="PTHR42701:SF1">
    <property type="entry name" value="IMIDAZOLE GLYCEROL PHOSPHATE SYNTHASE SUBUNIT HISH"/>
    <property type="match status" value="1"/>
</dbReference>
<evidence type="ECO:0000256" key="2">
    <source>
        <dbReference type="ARBA" id="ARBA00011152"/>
    </source>
</evidence>
<dbReference type="SUPFAM" id="SSF52317">
    <property type="entry name" value="Class I glutamine amidotransferase-like"/>
    <property type="match status" value="1"/>
</dbReference>
<evidence type="ECO:0000256" key="7">
    <source>
        <dbReference type="ARBA" id="ARBA00023239"/>
    </source>
</evidence>
<evidence type="ECO:0000313" key="11">
    <source>
        <dbReference type="EMBL" id="ABZ06593.1"/>
    </source>
</evidence>
<dbReference type="NCBIfam" id="TIGR01855">
    <property type="entry name" value="IMP_synth_hisH"/>
    <property type="match status" value="1"/>
</dbReference>
<keyword evidence="5 11" id="KW-0315">Glutamine amidotransferase</keyword>
<proteinExistence type="inferred from homology"/>
<reference evidence="11" key="1">
    <citation type="journal article" date="2008" name="ISME J.">
        <title>Genomic patterns of recombination, clonal divergence and environment in marine microbial populations.</title>
        <authorList>
            <person name="Konstantinidis K.T."/>
            <person name="Delong E.F."/>
        </authorList>
    </citation>
    <scope>NUCLEOTIDE SEQUENCE</scope>
</reference>
<comment type="catalytic activity">
    <reaction evidence="9">
        <text>L-glutamine + H2O = L-glutamate + NH4(+)</text>
        <dbReference type="Rhea" id="RHEA:15889"/>
        <dbReference type="ChEBI" id="CHEBI:15377"/>
        <dbReference type="ChEBI" id="CHEBI:28938"/>
        <dbReference type="ChEBI" id="CHEBI:29985"/>
        <dbReference type="ChEBI" id="CHEBI:58359"/>
        <dbReference type="EC" id="3.5.1.2"/>
    </reaction>
</comment>
<dbReference type="UniPathway" id="UPA00031">
    <property type="reaction ID" value="UER00010"/>
</dbReference>
<organism evidence="11">
    <name type="scientific">uncultured marine microorganism HF4000_097M14</name>
    <dbReference type="NCBI Taxonomy" id="455520"/>
    <lineage>
        <taxon>unclassified sequences</taxon>
        <taxon>environmental samples</taxon>
    </lineage>
</organism>
<evidence type="ECO:0000256" key="3">
    <source>
        <dbReference type="ARBA" id="ARBA00022605"/>
    </source>
</evidence>
<dbReference type="PIRSF" id="PIRSF000495">
    <property type="entry name" value="Amidotransf_hisH"/>
    <property type="match status" value="1"/>
</dbReference>
<dbReference type="PROSITE" id="PS51273">
    <property type="entry name" value="GATASE_TYPE_1"/>
    <property type="match status" value="1"/>
</dbReference>
<keyword evidence="7" id="KW-0456">Lyase</keyword>
<keyword evidence="11" id="KW-0808">Transferase</keyword>
<dbReference type="GO" id="GO:0016829">
    <property type="term" value="F:lyase activity"/>
    <property type="evidence" value="ECO:0007669"/>
    <property type="project" value="UniProtKB-KW"/>
</dbReference>
<sequence>MSITVIDYGSGNLKSAAKALEAAANNINSDSKIIVTSDPAIIKESKKIILPGQGSFRDCYLGVKKIPGLEDALNEFVLVKKKPIFGICVGMQLFAKIGYESQETKGFGWINGSVRKINNINKTLKLPHMGWNQIEFKKDFTLFSGLENKSHMYFVHSYELITKQKDCIVATTNYGNSIIVAVAKENIFGTQFHPEKSQKNGLIILENFLKWEV</sequence>
<name>B3T1Y4_9ZZZZ</name>
<dbReference type="InterPro" id="IPR010139">
    <property type="entry name" value="Imidazole-glycPsynth_HisH"/>
</dbReference>
<dbReference type="HAMAP" id="MF_00278">
    <property type="entry name" value="HisH"/>
    <property type="match status" value="1"/>
</dbReference>
<dbReference type="AlphaFoldDB" id="B3T1Y4"/>
<comment type="subunit">
    <text evidence="2">Heterodimer of HisH and HisF.</text>
</comment>
<dbReference type="GO" id="GO:0000105">
    <property type="term" value="P:L-histidine biosynthetic process"/>
    <property type="evidence" value="ECO:0007669"/>
    <property type="project" value="UniProtKB-UniPathway"/>
</dbReference>
<dbReference type="EMBL" id="EU016579">
    <property type="protein sequence ID" value="ABZ06593.1"/>
    <property type="molecule type" value="Genomic_DNA"/>
</dbReference>
<keyword evidence="4" id="KW-0378">Hydrolase</keyword>
<dbReference type="GO" id="GO:0000107">
    <property type="term" value="F:imidazoleglycerol-phosphate synthase activity"/>
    <property type="evidence" value="ECO:0007669"/>
    <property type="project" value="TreeGrafter"/>
</dbReference>
<evidence type="ECO:0000256" key="9">
    <source>
        <dbReference type="ARBA" id="ARBA00049534"/>
    </source>
</evidence>
<evidence type="ECO:0000259" key="10">
    <source>
        <dbReference type="Pfam" id="PF00117"/>
    </source>
</evidence>
<evidence type="ECO:0000256" key="5">
    <source>
        <dbReference type="ARBA" id="ARBA00022962"/>
    </source>
</evidence>
<comment type="pathway">
    <text evidence="1">Amino-acid biosynthesis; L-histidine biosynthesis; L-histidine from 5-phospho-alpha-D-ribose 1-diphosphate: step 5/9.</text>
</comment>
<accession>B3T1Y4</accession>